<dbReference type="PANTHER" id="PTHR47429:SF7">
    <property type="entry name" value="GATA-FACTOR"/>
    <property type="match status" value="1"/>
</dbReference>
<dbReference type="PANTHER" id="PTHR47429">
    <property type="entry name" value="PROTEIN TWIN LOV 1"/>
    <property type="match status" value="1"/>
</dbReference>
<gene>
    <name evidence="6" type="ORF">BDZ94DRAFT_1327150</name>
</gene>
<feature type="compositionally biased region" description="Pro residues" evidence="4">
    <location>
        <begin position="809"/>
        <end position="820"/>
    </location>
</feature>
<keyword evidence="7" id="KW-1185">Reference proteome</keyword>
<feature type="region of interest" description="Disordered" evidence="4">
    <location>
        <begin position="1482"/>
        <end position="1503"/>
    </location>
</feature>
<feature type="region of interest" description="Disordered" evidence="4">
    <location>
        <begin position="1078"/>
        <end position="1145"/>
    </location>
</feature>
<feature type="compositionally biased region" description="Polar residues" evidence="4">
    <location>
        <begin position="459"/>
        <end position="472"/>
    </location>
</feature>
<keyword evidence="2" id="KW-0288">FMN</keyword>
<proteinExistence type="predicted"/>
<evidence type="ECO:0000256" key="1">
    <source>
        <dbReference type="ARBA" id="ARBA00022630"/>
    </source>
</evidence>
<feature type="compositionally biased region" description="Low complexity" evidence="4">
    <location>
        <begin position="821"/>
        <end position="853"/>
    </location>
</feature>
<feature type="domain" description="PAS" evidence="5">
    <location>
        <begin position="158"/>
        <end position="183"/>
    </location>
</feature>
<sequence length="1503" mass="160211">MPFTRYLKEPQPPPFLHQPTDESGNDLDSNNNNGRFSHSVEFQLPQFIYSRTPTLAPGGGAEVLPYGSSWPLNAGFDNTSINLPSSSNFTPTPPPPRPPPKQLSPPIPPPLGLPIYSASGFDLLSILARVHSRPNPHITLGPVDLTCSFVVVDVRRHDSPIVYCSPSFCRLTGYAEHEVLGRNCRFLQAPGGNVPRAAQRTDTSASSVAHFKKALAADKECQASLMNYRKDGSAFLNLVSVIPIMGGLAGEAPDEVVFHVGFQVDLTEQPNIILQKLRDGTYAVEYNSIPSTASIGAAQLQLQQQQTQMSGKKASAVNAALIPTPKMSRTLEALLLSPHFLASLPLSTSTNVALPVPAQQNREATSHASGSGVGNHALSMILLNHAPDFVHVVSLKGTFLYVAPAVKRVLGYDPEELVGRSLADLAHPEDVVPLERELKESSAASYISAANPNEEGPSVNLNPNTISSSGGRLSSAPRTVDMLFRARTKGGRYVWLECRGRLHVEPGKGRKAIMLSGRARAMGRVTWADLGMSSRNTDTTLSDPSSTTTTTNPNVNTREFWGLVGGNGSLLAAGPGVEGVLGWAQEEVVGRRMGWFVDEFGLGAGGGGLDGAGLAVEAIFGELGVGPSASESERPRSASGTEKSDGGGKEAEKRVVRCWLRRKDGGRVKVEMRVLRPFVGGEPVVKEGGAEGDAALSQHHQKQQQSDEMGESSKSSTKAHENTTTGTGPLPKGVSPPLLMVRVRVLTKVEGESAIGEEGVFTPSAYVDPGYGFWGFGSETSSGGSSMRSASPGQYQQAQVQSQFQPHAQHPPPPPPPPPQTQTQPQTELQPQLPHSQSQQPQCQTQTRTQNQSKPQIAEPQAPVYDPTTNVFRELEVGRASSWQYELQQLRFANLRLVGEIEALEAGGAGVGSGSDGGGGQREGVQLVEGAGEGEEKDKERRLRRRRRSSVGTEDAAPMRPVQNLNLNLNLNQGSALVQTQTQVQSQGQMQSRGFAPSVFSSSTSTLADALKTPQSLSRSRSLVQMKGYAQGSGQDRNSPSVQGHGHVHGHGRGQAQEHQYREQKGVQPLLTHVPLQVPQSHSQQPPPPPPPPPSRPSSSLPKSHPHQLQQQLQQLQQRAQSQSQSQSQNQNQNQSRSQVAPLHMPAPRSTRRLAQAMLQLPSIYRAQTPLGLGAGAGRGYETPVLSVSRMGGSRVDMGETGLNNMGGIDVNMNMGMGMGMDRPVSVSMPQLQAHLHSHMQSLHPNPDSHSHSHSYSHQNSHPNSRSQSQGQGQGQGHAHTHSHSHPRMVDRPPSVPLFRMDGSLLEDGARPPPPVYAPHPRSGAPGMMGLPGLAMPVSISLEDQRRLMAMEAMDGPGLDSPRSNSGGSGGGGGVDVGVDLGMSMGVVDMGMGIGGEMDMGTDLGGMDLDLDMDMGIGMGMGSEMGGEMDMGTDLGGMDLDLDMDMGIGMGMGSEMGGEMDMGTDLGGMDLDMGMDVRGWGPPGLDNGHRGFPRGVKRGWGER</sequence>
<feature type="compositionally biased region" description="Polar residues" evidence="4">
    <location>
        <begin position="1032"/>
        <end position="1042"/>
    </location>
</feature>
<dbReference type="PROSITE" id="PS50112">
    <property type="entry name" value="PAS"/>
    <property type="match status" value="2"/>
</dbReference>
<dbReference type="NCBIfam" id="TIGR00229">
    <property type="entry name" value="sensory_box"/>
    <property type="match status" value="1"/>
</dbReference>
<feature type="region of interest" description="Disordered" evidence="4">
    <location>
        <begin position="1354"/>
        <end position="1375"/>
    </location>
</feature>
<dbReference type="GO" id="GO:0006355">
    <property type="term" value="P:regulation of DNA-templated transcription"/>
    <property type="evidence" value="ECO:0007669"/>
    <property type="project" value="InterPro"/>
</dbReference>
<dbReference type="EMBL" id="MU150449">
    <property type="protein sequence ID" value="KAF9456183.1"/>
    <property type="molecule type" value="Genomic_DNA"/>
</dbReference>
<feature type="region of interest" description="Disordered" evidence="4">
    <location>
        <begin position="1028"/>
        <end position="1064"/>
    </location>
</feature>
<dbReference type="SMART" id="SM00091">
    <property type="entry name" value="PAS"/>
    <property type="match status" value="2"/>
</dbReference>
<dbReference type="OrthoDB" id="447251at2759"/>
<feature type="region of interest" description="Disordered" evidence="4">
    <location>
        <begin position="81"/>
        <end position="109"/>
    </location>
</feature>
<keyword evidence="1" id="KW-0285">Flavoprotein</keyword>
<dbReference type="CDD" id="cd00130">
    <property type="entry name" value="PAS"/>
    <property type="match status" value="2"/>
</dbReference>
<feature type="region of interest" description="Disordered" evidence="4">
    <location>
        <begin position="910"/>
        <end position="963"/>
    </location>
</feature>
<dbReference type="InterPro" id="IPR035965">
    <property type="entry name" value="PAS-like_dom_sf"/>
</dbReference>
<feature type="compositionally biased region" description="Low complexity" evidence="4">
    <location>
        <begin position="780"/>
        <end position="808"/>
    </location>
</feature>
<dbReference type="InterPro" id="IPR013767">
    <property type="entry name" value="PAS_fold"/>
</dbReference>
<name>A0A9P5XRF1_9AGAR</name>
<dbReference type="Gene3D" id="3.30.450.20">
    <property type="entry name" value="PAS domain"/>
    <property type="match status" value="2"/>
</dbReference>
<feature type="region of interest" description="Disordered" evidence="4">
    <location>
        <begin position="780"/>
        <end position="865"/>
    </location>
</feature>
<feature type="compositionally biased region" description="Pro residues" evidence="4">
    <location>
        <begin position="91"/>
        <end position="109"/>
    </location>
</feature>
<reference evidence="6" key="1">
    <citation type="submission" date="2020-11" db="EMBL/GenBank/DDBJ databases">
        <authorList>
            <consortium name="DOE Joint Genome Institute"/>
            <person name="Ahrendt S."/>
            <person name="Riley R."/>
            <person name="Andreopoulos W."/>
            <person name="Labutti K."/>
            <person name="Pangilinan J."/>
            <person name="Ruiz-Duenas F.J."/>
            <person name="Barrasa J.M."/>
            <person name="Sanchez-Garcia M."/>
            <person name="Camarero S."/>
            <person name="Miyauchi S."/>
            <person name="Serrano A."/>
            <person name="Linde D."/>
            <person name="Babiker R."/>
            <person name="Drula E."/>
            <person name="Ayuso-Fernandez I."/>
            <person name="Pacheco R."/>
            <person name="Padilla G."/>
            <person name="Ferreira P."/>
            <person name="Barriuso J."/>
            <person name="Kellner H."/>
            <person name="Castanera R."/>
            <person name="Alfaro M."/>
            <person name="Ramirez L."/>
            <person name="Pisabarro A.G."/>
            <person name="Kuo A."/>
            <person name="Tritt A."/>
            <person name="Lipzen A."/>
            <person name="He G."/>
            <person name="Yan M."/>
            <person name="Ng V."/>
            <person name="Cullen D."/>
            <person name="Martin F."/>
            <person name="Rosso M.-N."/>
            <person name="Henrissat B."/>
            <person name="Hibbett D."/>
            <person name="Martinez A.T."/>
            <person name="Grigoriev I.V."/>
        </authorList>
    </citation>
    <scope>NUCLEOTIDE SEQUENCE</scope>
    <source>
        <strain evidence="6">CBS 247.69</strain>
    </source>
</reference>
<feature type="region of interest" description="Disordered" evidence="4">
    <location>
        <begin position="625"/>
        <end position="652"/>
    </location>
</feature>
<dbReference type="InterPro" id="IPR000014">
    <property type="entry name" value="PAS"/>
</dbReference>
<evidence type="ECO:0000256" key="2">
    <source>
        <dbReference type="ARBA" id="ARBA00022643"/>
    </source>
</evidence>
<evidence type="ECO:0000259" key="5">
    <source>
        <dbReference type="PROSITE" id="PS50112"/>
    </source>
</evidence>
<feature type="compositionally biased region" description="Polar residues" evidence="4">
    <location>
        <begin position="703"/>
        <end position="727"/>
    </location>
</feature>
<feature type="compositionally biased region" description="Low complexity" evidence="4">
    <location>
        <begin position="1242"/>
        <end position="1271"/>
    </location>
</feature>
<dbReference type="Pfam" id="PF00989">
    <property type="entry name" value="PAS"/>
    <property type="match status" value="1"/>
</dbReference>
<feature type="compositionally biased region" description="Basic and acidic residues" evidence="4">
    <location>
        <begin position="631"/>
        <end position="652"/>
    </location>
</feature>
<protein>
    <recommendedName>
        <fullName evidence="5">PAS domain-containing protein</fullName>
    </recommendedName>
</protein>
<dbReference type="GO" id="GO:0005634">
    <property type="term" value="C:nucleus"/>
    <property type="evidence" value="ECO:0007669"/>
    <property type="project" value="TreeGrafter"/>
</dbReference>
<feature type="compositionally biased region" description="Low complexity" evidence="4">
    <location>
        <begin position="1097"/>
        <end position="1139"/>
    </location>
</feature>
<comment type="caution">
    <text evidence="6">The sequence shown here is derived from an EMBL/GenBank/DDBJ whole genome shotgun (WGS) entry which is preliminary data.</text>
</comment>
<feature type="region of interest" description="Disordered" evidence="4">
    <location>
        <begin position="449"/>
        <end position="473"/>
    </location>
</feature>
<evidence type="ECO:0000256" key="4">
    <source>
        <dbReference type="SAM" id="MobiDB-lite"/>
    </source>
</evidence>
<evidence type="ECO:0000313" key="6">
    <source>
        <dbReference type="EMBL" id="KAF9456183.1"/>
    </source>
</evidence>
<feature type="region of interest" description="Disordered" evidence="4">
    <location>
        <begin position="682"/>
        <end position="735"/>
    </location>
</feature>
<feature type="compositionally biased region" description="Gly residues" evidence="4">
    <location>
        <begin position="910"/>
        <end position="922"/>
    </location>
</feature>
<dbReference type="Pfam" id="PF13426">
    <property type="entry name" value="PAS_9"/>
    <property type="match status" value="1"/>
</dbReference>
<organism evidence="6 7">
    <name type="scientific">Collybia nuda</name>
    <dbReference type="NCBI Taxonomy" id="64659"/>
    <lineage>
        <taxon>Eukaryota</taxon>
        <taxon>Fungi</taxon>
        <taxon>Dikarya</taxon>
        <taxon>Basidiomycota</taxon>
        <taxon>Agaricomycotina</taxon>
        <taxon>Agaricomycetes</taxon>
        <taxon>Agaricomycetidae</taxon>
        <taxon>Agaricales</taxon>
        <taxon>Tricholomatineae</taxon>
        <taxon>Clitocybaceae</taxon>
        <taxon>Collybia</taxon>
    </lineage>
</organism>
<feature type="region of interest" description="Disordered" evidence="4">
    <location>
        <begin position="1"/>
        <end position="36"/>
    </location>
</feature>
<evidence type="ECO:0000313" key="7">
    <source>
        <dbReference type="Proteomes" id="UP000807353"/>
    </source>
</evidence>
<accession>A0A9P5XRF1</accession>
<dbReference type="Proteomes" id="UP000807353">
    <property type="component" value="Unassembled WGS sequence"/>
</dbReference>
<feature type="region of interest" description="Disordered" evidence="4">
    <location>
        <begin position="1239"/>
        <end position="1324"/>
    </location>
</feature>
<feature type="domain" description="PAS" evidence="5">
    <location>
        <begin position="382"/>
        <end position="445"/>
    </location>
</feature>
<evidence type="ECO:0000256" key="3">
    <source>
        <dbReference type="ARBA" id="ARBA00022991"/>
    </source>
</evidence>
<feature type="compositionally biased region" description="Pro residues" evidence="4">
    <location>
        <begin position="1085"/>
        <end position="1096"/>
    </location>
</feature>
<keyword evidence="3" id="KW-0157">Chromophore</keyword>
<dbReference type="SUPFAM" id="SSF55785">
    <property type="entry name" value="PYP-like sensor domain (PAS domain)"/>
    <property type="match status" value="2"/>
</dbReference>